<dbReference type="HOGENOM" id="CLU_064039_2_1_4"/>
<dbReference type="InterPro" id="IPR006680">
    <property type="entry name" value="Amidohydro-rel"/>
</dbReference>
<proteinExistence type="predicted"/>
<dbReference type="Proteomes" id="UP000018733">
    <property type="component" value="Unassembled WGS sequence"/>
</dbReference>
<dbReference type="eggNOG" id="COG3618">
    <property type="taxonomic scope" value="Bacteria"/>
</dbReference>
<dbReference type="OrthoDB" id="9787654at2"/>
<dbReference type="RefSeq" id="WP_024003635.1">
    <property type="nucleotide sequence ID" value="NZ_KI650979.1"/>
</dbReference>
<protein>
    <submittedName>
        <fullName evidence="2">Amidohydrolase</fullName>
    </submittedName>
</protein>
<evidence type="ECO:0000313" key="2">
    <source>
        <dbReference type="EMBL" id="ETF04123.1"/>
    </source>
</evidence>
<keyword evidence="2" id="KW-0378">Hydrolase</keyword>
<keyword evidence="3" id="KW-1185">Reference proteome</keyword>
<evidence type="ECO:0000313" key="3">
    <source>
        <dbReference type="Proteomes" id="UP000018733"/>
    </source>
</evidence>
<dbReference type="GO" id="GO:0016787">
    <property type="term" value="F:hydrolase activity"/>
    <property type="evidence" value="ECO:0007669"/>
    <property type="project" value="UniProtKB-KW"/>
</dbReference>
<dbReference type="Gene3D" id="3.20.20.140">
    <property type="entry name" value="Metal-dependent hydrolases"/>
    <property type="match status" value="1"/>
</dbReference>
<feature type="domain" description="Amidohydrolase-related" evidence="1">
    <location>
        <begin position="9"/>
        <end position="284"/>
    </location>
</feature>
<dbReference type="PANTHER" id="PTHR35563:SF2">
    <property type="entry name" value="BARREL METAL-DEPENDENT HYDROLASE, PUTATIVE (AFU_ORTHOLOGUE AFUA_1G16240)-RELATED"/>
    <property type="match status" value="1"/>
</dbReference>
<dbReference type="STRING" id="1424334.W822_02840"/>
<dbReference type="Pfam" id="PF04909">
    <property type="entry name" value="Amidohydro_2"/>
    <property type="match status" value="1"/>
</dbReference>
<accession>V8QXP5</accession>
<evidence type="ECO:0000259" key="1">
    <source>
        <dbReference type="Pfam" id="PF04909"/>
    </source>
</evidence>
<organism evidence="2 3">
    <name type="scientific">Advenella kashmirensis W13003</name>
    <dbReference type="NCBI Taxonomy" id="1424334"/>
    <lineage>
        <taxon>Bacteria</taxon>
        <taxon>Pseudomonadati</taxon>
        <taxon>Pseudomonadota</taxon>
        <taxon>Betaproteobacteria</taxon>
        <taxon>Burkholderiales</taxon>
        <taxon>Alcaligenaceae</taxon>
    </lineage>
</organism>
<dbReference type="AlphaFoldDB" id="V8QXP5"/>
<reference evidence="2 3" key="1">
    <citation type="journal article" date="2014" name="Genome Announc.">
        <title>Draft Genome Sequence of Advenella kashmirensis Strain W13003, a Polycyclic Aromatic Hydrocarbon-Degrading Bacterium.</title>
        <authorList>
            <person name="Wang X."/>
            <person name="Jin D."/>
            <person name="Zhou L."/>
            <person name="Wu L."/>
            <person name="An W."/>
            <person name="Zhao L."/>
        </authorList>
    </citation>
    <scope>NUCLEOTIDE SEQUENCE [LARGE SCALE GENOMIC DNA]</scope>
    <source>
        <strain evidence="2 3">W13003</strain>
    </source>
</reference>
<sequence length="292" mass="31976">MLSSLERVCDCHVHVIGSQDRYPMSKDRPYTPAPAGLPALLQHMDRMSVGRAVIVQPSVYGTDNSCLIDCLEAAPERFRAVAVMRRGVSDEELTCMAAKGIVGLRINLESTGADDLSAALEAIRYWSSRLAGSGWHLQLYAGYKTINAALAQLGSLPVPLVIDHFGLIPPALALTQLQSEALYRTLVAGDVYIKLSGAYRVGRVDDAEKIAGLAHALLAANDERILWASDWPHTNREVGKLSTDVSRYRDTPAEALVQERSAWLATPQVSRKVLIENPARLYRFDRVAAKAK</sequence>
<dbReference type="SUPFAM" id="SSF51556">
    <property type="entry name" value="Metallo-dependent hydrolases"/>
    <property type="match status" value="1"/>
</dbReference>
<dbReference type="PATRIC" id="fig|1424334.3.peg.570"/>
<gene>
    <name evidence="2" type="ORF">W822_02840</name>
</gene>
<dbReference type="EMBL" id="AYXT01000001">
    <property type="protein sequence ID" value="ETF04123.1"/>
    <property type="molecule type" value="Genomic_DNA"/>
</dbReference>
<dbReference type="InterPro" id="IPR032466">
    <property type="entry name" value="Metal_Hydrolase"/>
</dbReference>
<dbReference type="InterPro" id="IPR052358">
    <property type="entry name" value="Aro_Compnd_Degr_Hydrolases"/>
</dbReference>
<dbReference type="PANTHER" id="PTHR35563">
    <property type="entry name" value="BARREL METAL-DEPENDENT HYDROLASE, PUTATIVE (AFU_ORTHOLOGUE AFUA_1G16240)-RELATED"/>
    <property type="match status" value="1"/>
</dbReference>
<comment type="caution">
    <text evidence="2">The sequence shown here is derived from an EMBL/GenBank/DDBJ whole genome shotgun (WGS) entry which is preliminary data.</text>
</comment>
<name>V8QXP5_9BURK</name>